<protein>
    <recommendedName>
        <fullName evidence="3">Molybdenum ABC transporter</fullName>
    </recommendedName>
</protein>
<evidence type="ECO:0000313" key="2">
    <source>
        <dbReference type="Proteomes" id="UP000225074"/>
    </source>
</evidence>
<organism evidence="1 2">
    <name type="scientific">Serratia phage X20</name>
    <dbReference type="NCBI Taxonomy" id="2006942"/>
    <lineage>
        <taxon>Viruses</taxon>
        <taxon>Duplodnaviria</taxon>
        <taxon>Heunggongvirae</taxon>
        <taxon>Uroviricota</taxon>
        <taxon>Caudoviricetes</taxon>
        <taxon>Pantevenvirales</taxon>
        <taxon>Straboviridae</taxon>
        <taxon>Tevenvirinae</taxon>
        <taxon>Winklervirus</taxon>
        <taxon>Winklervirus xtwenty</taxon>
    </lineage>
</organism>
<dbReference type="EMBL" id="MF036692">
    <property type="protein sequence ID" value="ARW57992.1"/>
    <property type="molecule type" value="Genomic_DNA"/>
</dbReference>
<proteinExistence type="predicted"/>
<accession>A0A1Z1LYX5</accession>
<reference evidence="1 2" key="1">
    <citation type="submission" date="2017-05" db="EMBL/GenBank/DDBJ databases">
        <title>Environmental T4-family bacteriophages evolve to escape abortive infection via multiple routes in a bacterial host employing #altruistic suicide# through Type III toxin-antitoxin systems.</title>
        <authorList>
            <person name="Chen B."/>
            <person name="Akusobi C."/>
            <person name="Fang X."/>
            <person name="Salmond G.P.C."/>
        </authorList>
    </citation>
    <scope>NUCLEOTIDE SEQUENCE [LARGE SCALE GENOMIC DNA]</scope>
</reference>
<dbReference type="Proteomes" id="UP000225074">
    <property type="component" value="Genome"/>
</dbReference>
<evidence type="ECO:0008006" key="3">
    <source>
        <dbReference type="Google" id="ProtNLM"/>
    </source>
</evidence>
<keyword evidence="2" id="KW-1185">Reference proteome</keyword>
<name>A0A1Z1LYX5_9CAUD</name>
<dbReference type="GeneID" id="65109733"/>
<dbReference type="KEGG" id="vg:65109733"/>
<dbReference type="RefSeq" id="YP_010092170.1">
    <property type="nucleotide sequence ID" value="NC_055728.1"/>
</dbReference>
<sequence length="60" mass="6679">MDLFDMLIIPDPKPEANCSENDIASEITVLAQKHSIEIPESFANELAAIFKDPPPWAPWA</sequence>
<evidence type="ECO:0000313" key="1">
    <source>
        <dbReference type="EMBL" id="ARW57992.1"/>
    </source>
</evidence>